<dbReference type="Proteomes" id="UP000219271">
    <property type="component" value="Unassembled WGS sequence"/>
</dbReference>
<organism evidence="1 2">
    <name type="scientific">Candidatus Pantoea floridensis</name>
    <dbReference type="NCBI Taxonomy" id="1938870"/>
    <lineage>
        <taxon>Bacteria</taxon>
        <taxon>Pseudomonadati</taxon>
        <taxon>Pseudomonadota</taxon>
        <taxon>Gammaproteobacteria</taxon>
        <taxon>Enterobacterales</taxon>
        <taxon>Erwiniaceae</taxon>
        <taxon>Pantoea</taxon>
    </lineage>
</organism>
<gene>
    <name evidence="1" type="ORF">SAMN06273570_4142</name>
</gene>
<dbReference type="AlphaFoldDB" id="A0A286BZY5"/>
<keyword evidence="2" id="KW-1185">Reference proteome</keyword>
<dbReference type="InterPro" id="IPR021508">
    <property type="entry name" value="Gp17-like"/>
</dbReference>
<proteinExistence type="predicted"/>
<protein>
    <recommendedName>
        <fullName evidence="3">DUF3168 domain-containing protein</fullName>
    </recommendedName>
</protein>
<dbReference type="RefSeq" id="WP_320204501.1">
    <property type="nucleotide sequence ID" value="NZ_OCMY01000001.1"/>
</dbReference>
<evidence type="ECO:0000313" key="1">
    <source>
        <dbReference type="EMBL" id="SOD39688.1"/>
    </source>
</evidence>
<accession>A0A286BZY5</accession>
<dbReference type="Pfam" id="PF11367">
    <property type="entry name" value="Tail_completion_gp17"/>
    <property type="match status" value="1"/>
</dbReference>
<dbReference type="EMBL" id="OCMY01000001">
    <property type="protein sequence ID" value="SOD39688.1"/>
    <property type="molecule type" value="Genomic_DNA"/>
</dbReference>
<name>A0A286BZY5_9GAMM</name>
<reference evidence="2" key="1">
    <citation type="submission" date="2017-09" db="EMBL/GenBank/DDBJ databases">
        <authorList>
            <person name="Varghese N."/>
            <person name="Submissions S."/>
        </authorList>
    </citation>
    <scope>NUCLEOTIDE SEQUENCE [LARGE SCALE GENOMIC DNA]</scope>
    <source>
        <strain evidence="2">JKS000234</strain>
    </source>
</reference>
<sequence>MMGAPIFEVVFNDPKVLSLLGPKILRFYDFANKPEKPTYPYATFQNYAGSPQMFLGTLPDVDTFSLQIDIFSLSSSESRNIALAIRDAIEPHSYITRWGDQVLDDETKSFRYSFDVDWMVLRQSS</sequence>
<evidence type="ECO:0008006" key="3">
    <source>
        <dbReference type="Google" id="ProtNLM"/>
    </source>
</evidence>
<evidence type="ECO:0000313" key="2">
    <source>
        <dbReference type="Proteomes" id="UP000219271"/>
    </source>
</evidence>